<dbReference type="InterPro" id="IPR019128">
    <property type="entry name" value="Dcc1"/>
</dbReference>
<evidence type="ECO:0000313" key="4">
    <source>
        <dbReference type="Proteomes" id="UP000094112"/>
    </source>
</evidence>
<proteinExistence type="inferred from homology"/>
<dbReference type="GO" id="GO:0031390">
    <property type="term" value="C:Ctf18 RFC-like complex"/>
    <property type="evidence" value="ECO:0007669"/>
    <property type="project" value="EnsemblFungi"/>
</dbReference>
<protein>
    <recommendedName>
        <fullName evidence="5">Sister chromatid cohesion protein DCC1</fullName>
    </recommendedName>
</protein>
<evidence type="ECO:0000256" key="1">
    <source>
        <dbReference type="ARBA" id="ARBA00007017"/>
    </source>
</evidence>
<sequence length="356" mass="41116">MVDDTASHEIGIYANLNSDTSFRLIELSPELLEIIENDEEPIFIKASSEESDIVLCSKTKSFQIKQRNHSNTVMLMDSKNSCEEEKGGSFWGYSSQASVFECKPTSGKIDVRGIPIYDGQGNFKKGGLETSLEYLRENAPISDFEFDKAWFNLNGSSINGQAVILSHDFITRSLHVLIMSIMASNLDFNELSLIEVYKTLSEDDDYTIDVVETVLRKFSKEDKEPFSLNKEKIAQWYGIETLRKFGSEKYISPSEFFIKWKSEFPPFFECSIDLPLLNGFFVRPLPDRLQYLSKYELPKDINERLRILFKLQSTWELNDIIPFIEEFNSKGLKFENFIMKFAKKKKVGKKIYVTPR</sequence>
<evidence type="ECO:0000313" key="3">
    <source>
        <dbReference type="EMBL" id="ODQ60904.1"/>
    </source>
</evidence>
<dbReference type="GO" id="GO:0000785">
    <property type="term" value="C:chromatin"/>
    <property type="evidence" value="ECO:0007669"/>
    <property type="project" value="TreeGrafter"/>
</dbReference>
<dbReference type="Proteomes" id="UP000094112">
    <property type="component" value="Unassembled WGS sequence"/>
</dbReference>
<name>A0A1E3P6M1_WICAA</name>
<dbReference type="STRING" id="683960.A0A1E3P6M1"/>
<gene>
    <name evidence="3" type="ORF">WICANDRAFT_104071</name>
</gene>
<evidence type="ECO:0000256" key="2">
    <source>
        <dbReference type="ARBA" id="ARBA00022705"/>
    </source>
</evidence>
<dbReference type="Pfam" id="PF09724">
    <property type="entry name" value="Dcc1"/>
    <property type="match status" value="1"/>
</dbReference>
<dbReference type="OrthoDB" id="276989at2759"/>
<evidence type="ECO:0008006" key="5">
    <source>
        <dbReference type="Google" id="ProtNLM"/>
    </source>
</evidence>
<accession>A0A1E3P6M1</accession>
<dbReference type="GO" id="GO:0035753">
    <property type="term" value="P:maintenance of DNA trinucleotide repeats"/>
    <property type="evidence" value="ECO:0007669"/>
    <property type="project" value="EnsemblFungi"/>
</dbReference>
<organism evidence="3 4">
    <name type="scientific">Wickerhamomyces anomalus (strain ATCC 58044 / CBS 1984 / NCYC 433 / NRRL Y-366-8)</name>
    <name type="common">Yeast</name>
    <name type="synonym">Hansenula anomala</name>
    <dbReference type="NCBI Taxonomy" id="683960"/>
    <lineage>
        <taxon>Eukaryota</taxon>
        <taxon>Fungi</taxon>
        <taxon>Dikarya</taxon>
        <taxon>Ascomycota</taxon>
        <taxon>Saccharomycotina</taxon>
        <taxon>Saccharomycetes</taxon>
        <taxon>Phaffomycetales</taxon>
        <taxon>Wickerhamomycetaceae</taxon>
        <taxon>Wickerhamomyces</taxon>
    </lineage>
</organism>
<keyword evidence="2" id="KW-0235">DNA replication</keyword>
<keyword evidence="4" id="KW-1185">Reference proteome</keyword>
<comment type="similarity">
    <text evidence="1">Belongs to the DCC1 family.</text>
</comment>
<dbReference type="GO" id="GO:0034398">
    <property type="term" value="P:telomere tethering at nuclear periphery"/>
    <property type="evidence" value="ECO:0007669"/>
    <property type="project" value="EnsemblFungi"/>
</dbReference>
<reference evidence="3 4" key="1">
    <citation type="journal article" date="2016" name="Proc. Natl. Acad. Sci. U.S.A.">
        <title>Comparative genomics of biotechnologically important yeasts.</title>
        <authorList>
            <person name="Riley R."/>
            <person name="Haridas S."/>
            <person name="Wolfe K.H."/>
            <person name="Lopes M.R."/>
            <person name="Hittinger C.T."/>
            <person name="Goeker M."/>
            <person name="Salamov A.A."/>
            <person name="Wisecaver J.H."/>
            <person name="Long T.M."/>
            <person name="Calvey C.H."/>
            <person name="Aerts A.L."/>
            <person name="Barry K.W."/>
            <person name="Choi C."/>
            <person name="Clum A."/>
            <person name="Coughlan A.Y."/>
            <person name="Deshpande S."/>
            <person name="Douglass A.P."/>
            <person name="Hanson S.J."/>
            <person name="Klenk H.-P."/>
            <person name="LaButti K.M."/>
            <person name="Lapidus A."/>
            <person name="Lindquist E.A."/>
            <person name="Lipzen A.M."/>
            <person name="Meier-Kolthoff J.P."/>
            <person name="Ohm R.A."/>
            <person name="Otillar R.P."/>
            <person name="Pangilinan J.L."/>
            <person name="Peng Y."/>
            <person name="Rokas A."/>
            <person name="Rosa C.A."/>
            <person name="Scheuner C."/>
            <person name="Sibirny A.A."/>
            <person name="Slot J.C."/>
            <person name="Stielow J.B."/>
            <person name="Sun H."/>
            <person name="Kurtzman C.P."/>
            <person name="Blackwell M."/>
            <person name="Grigoriev I.V."/>
            <person name="Jeffries T.W."/>
        </authorList>
    </citation>
    <scope>NUCLEOTIDE SEQUENCE [LARGE SCALE GENOMIC DNA]</scope>
    <source>
        <strain evidence="4">ATCC 58044 / CBS 1984 / NCYC 433 / NRRL Y-366-8</strain>
    </source>
</reference>
<dbReference type="PANTHER" id="PTHR13395:SF6">
    <property type="entry name" value="SISTER CHROMATID COHESION PROTEIN DCC1"/>
    <property type="match status" value="1"/>
</dbReference>
<dbReference type="EMBL" id="KV454209">
    <property type="protein sequence ID" value="ODQ60904.1"/>
    <property type="molecule type" value="Genomic_DNA"/>
</dbReference>
<dbReference type="GO" id="GO:0034088">
    <property type="term" value="P:maintenance of mitotic sister chromatid cohesion"/>
    <property type="evidence" value="ECO:0007669"/>
    <property type="project" value="TreeGrafter"/>
</dbReference>
<dbReference type="RefSeq" id="XP_019040111.1">
    <property type="nucleotide sequence ID" value="XM_019180394.1"/>
</dbReference>
<dbReference type="AlphaFoldDB" id="A0A1E3P6M1"/>
<dbReference type="GO" id="GO:0006260">
    <property type="term" value="P:DNA replication"/>
    <property type="evidence" value="ECO:0007669"/>
    <property type="project" value="UniProtKB-KW"/>
</dbReference>
<dbReference type="GO" id="GO:0000775">
    <property type="term" value="C:chromosome, centromeric region"/>
    <property type="evidence" value="ECO:0007669"/>
    <property type="project" value="TreeGrafter"/>
</dbReference>
<dbReference type="GeneID" id="30197640"/>
<dbReference type="PANTHER" id="PTHR13395">
    <property type="entry name" value="SISTER CHROMATID COHESION PROTEIN DCC1-RELATED"/>
    <property type="match status" value="1"/>
</dbReference>